<keyword evidence="1" id="KW-0863">Zinc-finger</keyword>
<dbReference type="InterPro" id="IPR001878">
    <property type="entry name" value="Znf_CCHC"/>
</dbReference>
<feature type="compositionally biased region" description="Basic residues" evidence="2">
    <location>
        <begin position="430"/>
        <end position="446"/>
    </location>
</feature>
<evidence type="ECO:0000256" key="1">
    <source>
        <dbReference type="PROSITE-ProRule" id="PRU00047"/>
    </source>
</evidence>
<feature type="region of interest" description="Disordered" evidence="2">
    <location>
        <begin position="510"/>
        <end position="604"/>
    </location>
</feature>
<feature type="domain" description="CCHC-type" evidence="3">
    <location>
        <begin position="474"/>
        <end position="487"/>
    </location>
</feature>
<feature type="compositionally biased region" description="Basic and acidic residues" evidence="2">
    <location>
        <begin position="510"/>
        <end position="520"/>
    </location>
</feature>
<keyword evidence="5" id="KW-1185">Reference proteome</keyword>
<accession>A0A445ECF6</accession>
<feature type="compositionally biased region" description="Polar residues" evidence="2">
    <location>
        <begin position="237"/>
        <end position="250"/>
    </location>
</feature>
<feature type="region of interest" description="Disordered" evidence="2">
    <location>
        <begin position="425"/>
        <end position="463"/>
    </location>
</feature>
<gene>
    <name evidence="4" type="ORF">Ahy_A02g007418</name>
</gene>
<comment type="caution">
    <text evidence="4">The sequence shown here is derived from an EMBL/GenBank/DDBJ whole genome shotgun (WGS) entry which is preliminary data.</text>
</comment>
<dbReference type="GO" id="GO:0008270">
    <property type="term" value="F:zinc ion binding"/>
    <property type="evidence" value="ECO:0007669"/>
    <property type="project" value="UniProtKB-KW"/>
</dbReference>
<evidence type="ECO:0000313" key="4">
    <source>
        <dbReference type="EMBL" id="RYR73108.1"/>
    </source>
</evidence>
<sequence>MDEGITIVYHHGGSFVTKPNGSLVYDNDHTDELTGLDEDVLDIFSLRDYYKILGYDNMVECWWLVPGRPMKSGLRALSHDKELIEMCFYAKNNGGTVHIYYEHGVSQPLVEEEAPELMELTPNGTGAENVVKETTPNPKNDTPTIPSHIKSSINSTSEGPSKEASNICFHPPGEGETPTKTAPKPTPKPKPAHMEKTKPTPKPKPTPKETPKPIPKPTPKSASKPNPTPKSARKSKATSPKSIHTATRSSARLKGRVVGQKQDTGSKKTYISLDDNNDSDSDSHDSYESAEDSLYKPGPQDSSTESDIEGGLSAARLREFKLKHAPGAAWKKGKEKIVEEDDGLVVENSDEEVDWAQDEQKQGSQQEMACWQVGMPCVHACAAISKINRNSEDFCHHWLTMEAYRETYKHSLNPIPGQDLWERSEQNRPHAPKMKRKPGPIIQKRRKDADEEPSSVKKSKTETKLKRKYKEFTCTYCGTRGHTKRSCSHRKADDLASALVSAAAAVVAKEKGSKAGETRDPANAATSNTQPAEINENAPLAPGEGVDDANASEIDLTQPTYSQPENQEQVPPSDPPPPPQQVTRPDKLQSKRKKIFNVDPMQGATSGTAARLAEFMTFVPTPGFKPPTTK</sequence>
<evidence type="ECO:0000259" key="3">
    <source>
        <dbReference type="PROSITE" id="PS50158"/>
    </source>
</evidence>
<protein>
    <recommendedName>
        <fullName evidence="3">CCHC-type domain-containing protein</fullName>
    </recommendedName>
</protein>
<dbReference type="InterPro" id="IPR058594">
    <property type="entry name" value="PB1-like_dom_pln"/>
</dbReference>
<dbReference type="EMBL" id="SDMP01000002">
    <property type="protein sequence ID" value="RYR73108.1"/>
    <property type="molecule type" value="Genomic_DNA"/>
</dbReference>
<evidence type="ECO:0000256" key="2">
    <source>
        <dbReference type="SAM" id="MobiDB-lite"/>
    </source>
</evidence>
<organism evidence="4 5">
    <name type="scientific">Arachis hypogaea</name>
    <name type="common">Peanut</name>
    <dbReference type="NCBI Taxonomy" id="3818"/>
    <lineage>
        <taxon>Eukaryota</taxon>
        <taxon>Viridiplantae</taxon>
        <taxon>Streptophyta</taxon>
        <taxon>Embryophyta</taxon>
        <taxon>Tracheophyta</taxon>
        <taxon>Spermatophyta</taxon>
        <taxon>Magnoliopsida</taxon>
        <taxon>eudicotyledons</taxon>
        <taxon>Gunneridae</taxon>
        <taxon>Pentapetalae</taxon>
        <taxon>rosids</taxon>
        <taxon>fabids</taxon>
        <taxon>Fabales</taxon>
        <taxon>Fabaceae</taxon>
        <taxon>Papilionoideae</taxon>
        <taxon>50 kb inversion clade</taxon>
        <taxon>dalbergioids sensu lato</taxon>
        <taxon>Dalbergieae</taxon>
        <taxon>Pterocarpus clade</taxon>
        <taxon>Arachis</taxon>
    </lineage>
</organism>
<name>A0A445ECF6_ARAHY</name>
<feature type="region of interest" description="Disordered" evidence="2">
    <location>
        <begin position="120"/>
        <end position="311"/>
    </location>
</feature>
<dbReference type="GO" id="GO:0003676">
    <property type="term" value="F:nucleic acid binding"/>
    <property type="evidence" value="ECO:0007669"/>
    <property type="project" value="InterPro"/>
</dbReference>
<proteinExistence type="predicted"/>
<reference evidence="4 5" key="1">
    <citation type="submission" date="2019-01" db="EMBL/GenBank/DDBJ databases">
        <title>Sequencing of cultivated peanut Arachis hypogaea provides insights into genome evolution and oil improvement.</title>
        <authorList>
            <person name="Chen X."/>
        </authorList>
    </citation>
    <scope>NUCLEOTIDE SEQUENCE [LARGE SCALE GENOMIC DNA]</scope>
    <source>
        <strain evidence="5">cv. Fuhuasheng</strain>
        <tissue evidence="4">Leaves</tissue>
    </source>
</reference>
<feature type="compositionally biased region" description="Polar residues" evidence="2">
    <location>
        <begin position="555"/>
        <end position="566"/>
    </location>
</feature>
<keyword evidence="1" id="KW-0479">Metal-binding</keyword>
<evidence type="ECO:0000313" key="5">
    <source>
        <dbReference type="Proteomes" id="UP000289738"/>
    </source>
</evidence>
<dbReference type="Pfam" id="PF26130">
    <property type="entry name" value="PB1-like"/>
    <property type="match status" value="1"/>
</dbReference>
<dbReference type="PROSITE" id="PS50158">
    <property type="entry name" value="ZF_CCHC"/>
    <property type="match status" value="1"/>
</dbReference>
<feature type="compositionally biased region" description="Polar residues" evidence="2">
    <location>
        <begin position="122"/>
        <end position="159"/>
    </location>
</feature>
<dbReference type="AlphaFoldDB" id="A0A445ECF6"/>
<keyword evidence="1" id="KW-0862">Zinc</keyword>
<dbReference type="Proteomes" id="UP000289738">
    <property type="component" value="Chromosome A02"/>
</dbReference>